<name>A0A3M7SHJ4_BRAPC</name>
<reference evidence="1 2" key="1">
    <citation type="journal article" date="2018" name="Sci. Rep.">
        <title>Genomic signatures of local adaptation to the degree of environmental predictability in rotifers.</title>
        <authorList>
            <person name="Franch-Gras L."/>
            <person name="Hahn C."/>
            <person name="Garcia-Roger E.M."/>
            <person name="Carmona M.J."/>
            <person name="Serra M."/>
            <person name="Gomez A."/>
        </authorList>
    </citation>
    <scope>NUCLEOTIDE SEQUENCE [LARGE SCALE GENOMIC DNA]</scope>
    <source>
        <strain evidence="1">HYR1</strain>
    </source>
</reference>
<protein>
    <submittedName>
        <fullName evidence="1">Uncharacterized protein</fullName>
    </submittedName>
</protein>
<dbReference type="Proteomes" id="UP000276133">
    <property type="component" value="Unassembled WGS sequence"/>
</dbReference>
<organism evidence="1 2">
    <name type="scientific">Brachionus plicatilis</name>
    <name type="common">Marine rotifer</name>
    <name type="synonym">Brachionus muelleri</name>
    <dbReference type="NCBI Taxonomy" id="10195"/>
    <lineage>
        <taxon>Eukaryota</taxon>
        <taxon>Metazoa</taxon>
        <taxon>Spiralia</taxon>
        <taxon>Gnathifera</taxon>
        <taxon>Rotifera</taxon>
        <taxon>Eurotatoria</taxon>
        <taxon>Monogononta</taxon>
        <taxon>Pseudotrocha</taxon>
        <taxon>Ploima</taxon>
        <taxon>Brachionidae</taxon>
        <taxon>Brachionus</taxon>
    </lineage>
</organism>
<proteinExistence type="predicted"/>
<dbReference type="AlphaFoldDB" id="A0A3M7SHJ4"/>
<sequence>MSLPYKHRPASSLSVSRAPKPASLQVSPFCSANKRSASSAVRSIGTEISTPSSPVEQNLFQHSQHLIPHKEVFDTIRSSMMPPLLLVNTLRVPESGFRPATSLTIKLSMNLNLSLPCIFVCIIWLTSNRLHWLRVWI</sequence>
<evidence type="ECO:0000313" key="1">
    <source>
        <dbReference type="EMBL" id="RNA35236.1"/>
    </source>
</evidence>
<accession>A0A3M7SHJ4</accession>
<comment type="caution">
    <text evidence="1">The sequence shown here is derived from an EMBL/GenBank/DDBJ whole genome shotgun (WGS) entry which is preliminary data.</text>
</comment>
<gene>
    <name evidence="1" type="ORF">BpHYR1_035901</name>
</gene>
<dbReference type="EMBL" id="REGN01001356">
    <property type="protein sequence ID" value="RNA35236.1"/>
    <property type="molecule type" value="Genomic_DNA"/>
</dbReference>
<evidence type="ECO:0000313" key="2">
    <source>
        <dbReference type="Proteomes" id="UP000276133"/>
    </source>
</evidence>
<keyword evidence="2" id="KW-1185">Reference proteome</keyword>